<protein>
    <submittedName>
        <fullName evidence="1">Uncharacterized protein</fullName>
    </submittedName>
</protein>
<organism evidence="1">
    <name type="scientific">Medicago truncatula</name>
    <name type="common">Barrel medic</name>
    <name type="synonym">Medicago tribuloides</name>
    <dbReference type="NCBI Taxonomy" id="3880"/>
    <lineage>
        <taxon>Eukaryota</taxon>
        <taxon>Viridiplantae</taxon>
        <taxon>Streptophyta</taxon>
        <taxon>Embryophyta</taxon>
        <taxon>Tracheophyta</taxon>
        <taxon>Spermatophyta</taxon>
        <taxon>Magnoliopsida</taxon>
        <taxon>eudicotyledons</taxon>
        <taxon>Gunneridae</taxon>
        <taxon>Pentapetalae</taxon>
        <taxon>rosids</taxon>
        <taxon>fabids</taxon>
        <taxon>Fabales</taxon>
        <taxon>Fabaceae</taxon>
        <taxon>Papilionoideae</taxon>
        <taxon>50 kb inversion clade</taxon>
        <taxon>NPAAA clade</taxon>
        <taxon>Hologalegina</taxon>
        <taxon>IRL clade</taxon>
        <taxon>Trifolieae</taxon>
        <taxon>Medicago</taxon>
    </lineage>
</organism>
<proteinExistence type="predicted"/>
<dbReference type="Proteomes" id="UP000265566">
    <property type="component" value="Chromosome 1"/>
</dbReference>
<dbReference type="Gramene" id="rna2836">
    <property type="protein sequence ID" value="RHN79120.1"/>
    <property type="gene ID" value="gene2836"/>
</dbReference>
<accession>A0A396JLF8</accession>
<gene>
    <name evidence="1" type="ORF">MtrunA17_Chr1g0173561</name>
</gene>
<name>A0A396JLF8_MEDTR</name>
<dbReference type="EMBL" id="PSQE01000001">
    <property type="protein sequence ID" value="RHN79120.1"/>
    <property type="molecule type" value="Genomic_DNA"/>
</dbReference>
<dbReference type="AlphaFoldDB" id="A0A396JLF8"/>
<reference evidence="1" key="1">
    <citation type="journal article" date="2018" name="Nat. Plants">
        <title>Whole-genome landscape of Medicago truncatula symbiotic genes.</title>
        <authorList>
            <person name="Pecrix Y."/>
            <person name="Gamas P."/>
            <person name="Carrere S."/>
        </authorList>
    </citation>
    <scope>NUCLEOTIDE SEQUENCE</scope>
    <source>
        <tissue evidence="1">Leaves</tissue>
    </source>
</reference>
<evidence type="ECO:0000313" key="1">
    <source>
        <dbReference type="EMBL" id="RHN79120.1"/>
    </source>
</evidence>
<sequence>MPFSKTPASKRPIAIRPLCPSYSVLVTYIWSEPSLSIRGPGIHLMIDSNNGPRSSARSSGDNPAFPFIPLAYIT</sequence>
<comment type="caution">
    <text evidence="1">The sequence shown here is derived from an EMBL/GenBank/DDBJ whole genome shotgun (WGS) entry which is preliminary data.</text>
</comment>